<accession>A0A0C9YK88</accession>
<feature type="non-terminal residue" evidence="1">
    <location>
        <position position="1"/>
    </location>
</feature>
<reference evidence="2" key="2">
    <citation type="submission" date="2015-01" db="EMBL/GenBank/DDBJ databases">
        <title>Evolutionary Origins and Diversification of the Mycorrhizal Mutualists.</title>
        <authorList>
            <consortium name="DOE Joint Genome Institute"/>
            <consortium name="Mycorrhizal Genomics Consortium"/>
            <person name="Kohler A."/>
            <person name="Kuo A."/>
            <person name="Nagy L.G."/>
            <person name="Floudas D."/>
            <person name="Copeland A."/>
            <person name="Barry K.W."/>
            <person name="Cichocki N."/>
            <person name="Veneault-Fourrey C."/>
            <person name="LaButti K."/>
            <person name="Lindquist E.A."/>
            <person name="Lipzen A."/>
            <person name="Lundell T."/>
            <person name="Morin E."/>
            <person name="Murat C."/>
            <person name="Riley R."/>
            <person name="Ohm R."/>
            <person name="Sun H."/>
            <person name="Tunlid A."/>
            <person name="Henrissat B."/>
            <person name="Grigoriev I.V."/>
            <person name="Hibbett D.S."/>
            <person name="Martin F."/>
        </authorList>
    </citation>
    <scope>NUCLEOTIDE SEQUENCE [LARGE SCALE GENOMIC DNA]</scope>
    <source>
        <strain evidence="2">441</strain>
    </source>
</reference>
<reference evidence="1 2" key="1">
    <citation type="submission" date="2014-04" db="EMBL/GenBank/DDBJ databases">
        <authorList>
            <consortium name="DOE Joint Genome Institute"/>
            <person name="Kuo A."/>
            <person name="Kohler A."/>
            <person name="Costa M.D."/>
            <person name="Nagy L.G."/>
            <person name="Floudas D."/>
            <person name="Copeland A."/>
            <person name="Barry K.W."/>
            <person name="Cichocki N."/>
            <person name="Veneault-Fourrey C."/>
            <person name="LaButti K."/>
            <person name="Lindquist E.A."/>
            <person name="Lipzen A."/>
            <person name="Lundell T."/>
            <person name="Morin E."/>
            <person name="Murat C."/>
            <person name="Sun H."/>
            <person name="Tunlid A."/>
            <person name="Henrissat B."/>
            <person name="Grigoriev I.V."/>
            <person name="Hibbett D.S."/>
            <person name="Martin F."/>
            <person name="Nordberg H.P."/>
            <person name="Cantor M.N."/>
            <person name="Hua S.X."/>
        </authorList>
    </citation>
    <scope>NUCLEOTIDE SEQUENCE [LARGE SCALE GENOMIC DNA]</scope>
    <source>
        <strain evidence="1 2">441</strain>
    </source>
</reference>
<evidence type="ECO:0000313" key="2">
    <source>
        <dbReference type="Proteomes" id="UP000054018"/>
    </source>
</evidence>
<protein>
    <submittedName>
        <fullName evidence="1">Uncharacterized protein</fullName>
    </submittedName>
</protein>
<sequence length="53" mass="6243">WVITSPNVDFVPEPHIFKEEDLQPRTDSHFGLVDCFQWPQLHDKDSEYSVCIP</sequence>
<feature type="non-terminal residue" evidence="1">
    <location>
        <position position="53"/>
    </location>
</feature>
<dbReference type="AlphaFoldDB" id="A0A0C9YK88"/>
<dbReference type="Proteomes" id="UP000054018">
    <property type="component" value="Unassembled WGS sequence"/>
</dbReference>
<keyword evidence="2" id="KW-1185">Reference proteome</keyword>
<organism evidence="1 2">
    <name type="scientific">Pisolithus microcarpus 441</name>
    <dbReference type="NCBI Taxonomy" id="765257"/>
    <lineage>
        <taxon>Eukaryota</taxon>
        <taxon>Fungi</taxon>
        <taxon>Dikarya</taxon>
        <taxon>Basidiomycota</taxon>
        <taxon>Agaricomycotina</taxon>
        <taxon>Agaricomycetes</taxon>
        <taxon>Agaricomycetidae</taxon>
        <taxon>Boletales</taxon>
        <taxon>Sclerodermatineae</taxon>
        <taxon>Pisolithaceae</taxon>
        <taxon>Pisolithus</taxon>
    </lineage>
</organism>
<dbReference type="EMBL" id="KN833947">
    <property type="protein sequence ID" value="KIK14269.1"/>
    <property type="molecule type" value="Genomic_DNA"/>
</dbReference>
<dbReference type="OrthoDB" id="2804090at2759"/>
<evidence type="ECO:0000313" key="1">
    <source>
        <dbReference type="EMBL" id="KIK14269.1"/>
    </source>
</evidence>
<proteinExistence type="predicted"/>
<gene>
    <name evidence="1" type="ORF">PISMIDRAFT_39218</name>
</gene>
<dbReference type="HOGENOM" id="CLU_125776_3_0_1"/>
<name>A0A0C9YK88_9AGAM</name>